<dbReference type="EMBL" id="VFIY01000004">
    <property type="protein sequence ID" value="TPD63038.1"/>
    <property type="molecule type" value="Genomic_DNA"/>
</dbReference>
<accession>A0A501PSC7</accession>
<dbReference type="Proteomes" id="UP000319148">
    <property type="component" value="Unassembled WGS sequence"/>
</dbReference>
<keyword evidence="1" id="KW-0812">Transmembrane</keyword>
<evidence type="ECO:0000313" key="2">
    <source>
        <dbReference type="EMBL" id="TPD63038.1"/>
    </source>
</evidence>
<protein>
    <submittedName>
        <fullName evidence="2">Uncharacterized protein</fullName>
    </submittedName>
</protein>
<feature type="transmembrane region" description="Helical" evidence="1">
    <location>
        <begin position="47"/>
        <end position="67"/>
    </location>
</feature>
<keyword evidence="3" id="KW-1185">Reference proteome</keyword>
<sequence>MIKKFPLYSIITVLALLYLYSMVLQPFCVSGGTFWERWKYVKETWETWQTFNAAMIALAASAGALIASYKFHKSQLDAAEDERIRNLHVCLANVTHELGNLIRYLEGTASVLNELWDRLRTRSAEPLTVPLASYSTSGRNIFLDCIPYAEPEAAIVFRTMTNNLQLINDRVENLRSRHPDRLRPSAMWSIIDSIRMIGMMRAYVDKLYEYARGETVFDSAPLTSENVLQAIEHLGLNPNHYSIQAEQGLVSFINNTLPSEADPYEP</sequence>
<gene>
    <name evidence="2" type="ORF">FIV46_02870</name>
</gene>
<reference evidence="3" key="1">
    <citation type="submission" date="2019-06" db="EMBL/GenBank/DDBJ databases">
        <title>The complete genome of Emcibacter congregatus ZYLT.</title>
        <authorList>
            <person name="Zhao Z."/>
        </authorList>
    </citation>
    <scope>NUCLEOTIDE SEQUENCE [LARGE SCALE GENOMIC DNA]</scope>
    <source>
        <strain evidence="3">MCCC 1A06723</strain>
    </source>
</reference>
<dbReference type="AlphaFoldDB" id="A0A501PSC7"/>
<comment type="caution">
    <text evidence="2">The sequence shown here is derived from an EMBL/GenBank/DDBJ whole genome shotgun (WGS) entry which is preliminary data.</text>
</comment>
<keyword evidence="1" id="KW-0472">Membrane</keyword>
<evidence type="ECO:0000256" key="1">
    <source>
        <dbReference type="SAM" id="Phobius"/>
    </source>
</evidence>
<organism evidence="2 3">
    <name type="scientific">Emcibacter nanhaiensis</name>
    <dbReference type="NCBI Taxonomy" id="1505037"/>
    <lineage>
        <taxon>Bacteria</taxon>
        <taxon>Pseudomonadati</taxon>
        <taxon>Pseudomonadota</taxon>
        <taxon>Alphaproteobacteria</taxon>
        <taxon>Emcibacterales</taxon>
        <taxon>Emcibacteraceae</taxon>
        <taxon>Emcibacter</taxon>
    </lineage>
</organism>
<proteinExistence type="predicted"/>
<feature type="transmembrane region" description="Helical" evidence="1">
    <location>
        <begin position="7"/>
        <end position="27"/>
    </location>
</feature>
<evidence type="ECO:0000313" key="3">
    <source>
        <dbReference type="Proteomes" id="UP000319148"/>
    </source>
</evidence>
<name>A0A501PSC7_9PROT</name>
<dbReference type="RefSeq" id="WP_139938288.1">
    <property type="nucleotide sequence ID" value="NZ_JBHSYP010000022.1"/>
</dbReference>
<keyword evidence="1" id="KW-1133">Transmembrane helix</keyword>